<dbReference type="PANTHER" id="PTHR47199:SF2">
    <property type="entry name" value="PHOTOSYSTEM II STABILITY_ASSEMBLY FACTOR HCF136, CHLOROPLASTIC"/>
    <property type="match status" value="1"/>
</dbReference>
<comment type="caution">
    <text evidence="4">The sequence shown here is derived from an EMBL/GenBank/DDBJ whole genome shotgun (WGS) entry which is preliminary data.</text>
</comment>
<protein>
    <submittedName>
        <fullName evidence="4">Oxidoreductase</fullName>
    </submittedName>
</protein>
<dbReference type="SUPFAM" id="SSF50939">
    <property type="entry name" value="Sialidases"/>
    <property type="match status" value="1"/>
</dbReference>
<dbReference type="InterPro" id="IPR015943">
    <property type="entry name" value="WD40/YVTN_repeat-like_dom_sf"/>
</dbReference>
<dbReference type="EMBL" id="BMDO01000006">
    <property type="protein sequence ID" value="GGI51209.1"/>
    <property type="molecule type" value="Genomic_DNA"/>
</dbReference>
<keyword evidence="1" id="KW-0602">Photosynthesis</keyword>
<dbReference type="AlphaFoldDB" id="A0A917JCI2"/>
<name>A0A917JCI2_9SPHI</name>
<dbReference type="Pfam" id="PF14870">
    <property type="entry name" value="PSII_BNR"/>
    <property type="match status" value="1"/>
</dbReference>
<evidence type="ECO:0000256" key="1">
    <source>
        <dbReference type="ARBA" id="ARBA00022531"/>
    </source>
</evidence>
<gene>
    <name evidence="4" type="ORF">GCM10011425_24210</name>
</gene>
<dbReference type="InterPro" id="IPR028203">
    <property type="entry name" value="PSII_CF48-like_dom"/>
</dbReference>
<keyword evidence="5" id="KW-1185">Reference proteome</keyword>
<evidence type="ECO:0000313" key="5">
    <source>
        <dbReference type="Proteomes" id="UP000662074"/>
    </source>
</evidence>
<dbReference type="CDD" id="cd15482">
    <property type="entry name" value="Sialidase_non-viral"/>
    <property type="match status" value="1"/>
</dbReference>
<reference evidence="4" key="1">
    <citation type="journal article" date="2014" name="Int. J. Syst. Evol. Microbiol.">
        <title>Complete genome sequence of Corynebacterium casei LMG S-19264T (=DSM 44701T), isolated from a smear-ripened cheese.</title>
        <authorList>
            <consortium name="US DOE Joint Genome Institute (JGI-PGF)"/>
            <person name="Walter F."/>
            <person name="Albersmeier A."/>
            <person name="Kalinowski J."/>
            <person name="Ruckert C."/>
        </authorList>
    </citation>
    <scope>NUCLEOTIDE SEQUENCE</scope>
    <source>
        <strain evidence="4">CCM 8711</strain>
    </source>
</reference>
<accession>A0A917JCI2</accession>
<evidence type="ECO:0000259" key="3">
    <source>
        <dbReference type="Pfam" id="PF14870"/>
    </source>
</evidence>
<organism evidence="4 5">
    <name type="scientific">Mucilaginibacter galii</name>
    <dbReference type="NCBI Taxonomy" id="2005073"/>
    <lineage>
        <taxon>Bacteria</taxon>
        <taxon>Pseudomonadati</taxon>
        <taxon>Bacteroidota</taxon>
        <taxon>Sphingobacteriia</taxon>
        <taxon>Sphingobacteriales</taxon>
        <taxon>Sphingobacteriaceae</taxon>
        <taxon>Mucilaginibacter</taxon>
    </lineage>
</organism>
<dbReference type="Proteomes" id="UP000662074">
    <property type="component" value="Unassembled WGS sequence"/>
</dbReference>
<proteinExistence type="predicted"/>
<evidence type="ECO:0000313" key="4">
    <source>
        <dbReference type="EMBL" id="GGI51209.1"/>
    </source>
</evidence>
<evidence type="ECO:0000256" key="2">
    <source>
        <dbReference type="ARBA" id="ARBA00023276"/>
    </source>
</evidence>
<reference evidence="4" key="2">
    <citation type="submission" date="2020-09" db="EMBL/GenBank/DDBJ databases">
        <authorList>
            <person name="Sun Q."/>
            <person name="Sedlacek I."/>
        </authorList>
    </citation>
    <scope>NUCLEOTIDE SEQUENCE</scope>
    <source>
        <strain evidence="4">CCM 8711</strain>
    </source>
</reference>
<keyword evidence="2" id="KW-0604">Photosystem II</keyword>
<dbReference type="PANTHER" id="PTHR47199">
    <property type="entry name" value="PHOTOSYSTEM II STABILITY/ASSEMBLY FACTOR HCF136, CHLOROPLASTIC"/>
    <property type="match status" value="1"/>
</dbReference>
<dbReference type="GO" id="GO:0015979">
    <property type="term" value="P:photosynthesis"/>
    <property type="evidence" value="ECO:0007669"/>
    <property type="project" value="UniProtKB-KW"/>
</dbReference>
<sequence>MVDEKVAWVSGSKGHVALSTNGGQTWTWQQVKGFEQSDFRDIEAFSAKEAIIMSSGTPAVILKTTDGGLSWQLCYREDDKTYFLDGLAFYDKMHGISMGDPINGKFLLLETKDGGKTWTEESAGPDALKNEAAFAASGTSVYIVNKKANAVVLTGGSVSRLLYRTKAGTWNPVTMPLAQGQASKGGFSVATGGGQTVLVGGNYSNDKNRDSIACYYNGEQITGSNFHLAATMPNGYQSCVTYIEGKVFLSTGTSGSNVSYDGGLNWKPVDAGSYNVCQRSKKGKLVLLAGDKGRIAIFKL</sequence>
<dbReference type="GO" id="GO:0009523">
    <property type="term" value="C:photosystem II"/>
    <property type="evidence" value="ECO:0007669"/>
    <property type="project" value="UniProtKB-KW"/>
</dbReference>
<dbReference type="Gene3D" id="2.130.10.10">
    <property type="entry name" value="YVTN repeat-like/Quinoprotein amine dehydrogenase"/>
    <property type="match status" value="1"/>
</dbReference>
<feature type="domain" description="Photosynthesis system II assembly factor Ycf48/Hcf136-like" evidence="3">
    <location>
        <begin position="3"/>
        <end position="72"/>
    </location>
</feature>
<dbReference type="InterPro" id="IPR036278">
    <property type="entry name" value="Sialidase_sf"/>
</dbReference>